<dbReference type="EMBL" id="CAFAAJ010000021">
    <property type="protein sequence ID" value="CAB4793782.1"/>
    <property type="molecule type" value="Genomic_DNA"/>
</dbReference>
<organism evidence="1">
    <name type="scientific">freshwater metagenome</name>
    <dbReference type="NCBI Taxonomy" id="449393"/>
    <lineage>
        <taxon>unclassified sequences</taxon>
        <taxon>metagenomes</taxon>
        <taxon>ecological metagenomes</taxon>
    </lineage>
</organism>
<protein>
    <submittedName>
        <fullName evidence="1">Unannotated protein</fullName>
    </submittedName>
</protein>
<gene>
    <name evidence="1" type="ORF">UFOPK3001_00482</name>
</gene>
<accession>A0A6J6XAL5</accession>
<reference evidence="1" key="1">
    <citation type="submission" date="2020-05" db="EMBL/GenBank/DDBJ databases">
        <authorList>
            <person name="Chiriac C."/>
            <person name="Salcher M."/>
            <person name="Ghai R."/>
            <person name="Kavagutti S V."/>
        </authorList>
    </citation>
    <scope>NUCLEOTIDE SEQUENCE</scope>
</reference>
<sequence>MNHPHDEQLDLLVSRADLDGLVRLIDSVCDAKDWDRLANIRNSSRAAVLTGRQLWPAATLAEYRTALLAPPEWAARVISDEASQFSLGPLTEVIAQNHTWAELSPFLAPGPARAFIAHERVLRGEVIDDDGTIDPVLDLPLFLEQWEPAYPLAVYKANEARFDPPPIPSTPIEVPLPPPGELIGDPDTVEAFRELVAPWTAHSNGRIEIAVVEGDHLEAIAALGPARARITALTAPEAIAWLAWAGAVGGAHGRRRGSAAGRFGAWWTAAAICGVIEEWPVAPADLGDLVRSVQWFWWDAYEPATGWQLQLAACDPAEGLSWAVSAQDLS</sequence>
<dbReference type="AlphaFoldDB" id="A0A6J6XAL5"/>
<evidence type="ECO:0000313" key="1">
    <source>
        <dbReference type="EMBL" id="CAB4793782.1"/>
    </source>
</evidence>
<dbReference type="Pfam" id="PF19681">
    <property type="entry name" value="DUF6183"/>
    <property type="match status" value="1"/>
</dbReference>
<dbReference type="InterPro" id="IPR045756">
    <property type="entry name" value="DUF6183"/>
</dbReference>
<name>A0A6J6XAL5_9ZZZZ</name>
<proteinExistence type="predicted"/>